<dbReference type="PANTHER" id="PTHR10672">
    <property type="entry name" value="ADDUCIN"/>
    <property type="match status" value="1"/>
</dbReference>
<evidence type="ECO:0000313" key="2">
    <source>
        <dbReference type="EMBL" id="KAJ7193599.1"/>
    </source>
</evidence>
<dbReference type="SUPFAM" id="SSF53639">
    <property type="entry name" value="AraD/HMP-PK domain-like"/>
    <property type="match status" value="1"/>
</dbReference>
<dbReference type="EMBL" id="JARJCW010000106">
    <property type="protein sequence ID" value="KAJ7193599.1"/>
    <property type="molecule type" value="Genomic_DNA"/>
</dbReference>
<dbReference type="InterPro" id="IPR001303">
    <property type="entry name" value="Aldolase_II/adducin_N"/>
</dbReference>
<comment type="caution">
    <text evidence="2">The sequence shown here is derived from an EMBL/GenBank/DDBJ whole genome shotgun (WGS) entry which is preliminary data.</text>
</comment>
<organism evidence="2 3">
    <name type="scientific">Mycena pura</name>
    <dbReference type="NCBI Taxonomy" id="153505"/>
    <lineage>
        <taxon>Eukaryota</taxon>
        <taxon>Fungi</taxon>
        <taxon>Dikarya</taxon>
        <taxon>Basidiomycota</taxon>
        <taxon>Agaricomycotina</taxon>
        <taxon>Agaricomycetes</taxon>
        <taxon>Agaricomycetidae</taxon>
        <taxon>Agaricales</taxon>
        <taxon>Marasmiineae</taxon>
        <taxon>Mycenaceae</taxon>
        <taxon>Mycena</taxon>
    </lineage>
</organism>
<gene>
    <name evidence="2" type="ORF">GGX14DRAFT_588198</name>
</gene>
<dbReference type="Proteomes" id="UP001219525">
    <property type="component" value="Unassembled WGS sequence"/>
</dbReference>
<dbReference type="Pfam" id="PF00596">
    <property type="entry name" value="Aldolase_II"/>
    <property type="match status" value="1"/>
</dbReference>
<protein>
    <recommendedName>
        <fullName evidence="1">Class II aldolase/adducin N-terminal domain-containing protein</fullName>
    </recommendedName>
</protein>
<evidence type="ECO:0000313" key="3">
    <source>
        <dbReference type="Proteomes" id="UP001219525"/>
    </source>
</evidence>
<name>A0AAD6UW70_9AGAR</name>
<proteinExistence type="predicted"/>
<dbReference type="GO" id="GO:0051015">
    <property type="term" value="F:actin filament binding"/>
    <property type="evidence" value="ECO:0007669"/>
    <property type="project" value="TreeGrafter"/>
</dbReference>
<dbReference type="PANTHER" id="PTHR10672:SF39">
    <property type="entry name" value="CLASS II ALDOLASE_ADDUCIN N-TERMINAL DOMAIN-CONTAINING PROTEIN"/>
    <property type="match status" value="1"/>
</dbReference>
<dbReference type="InterPro" id="IPR051017">
    <property type="entry name" value="Aldolase-II_Adducin_sf"/>
</dbReference>
<accession>A0AAD6UW70</accession>
<feature type="domain" description="Class II aldolase/adducin N-terminal" evidence="1">
    <location>
        <begin position="72"/>
        <end position="122"/>
    </location>
</feature>
<reference evidence="2" key="1">
    <citation type="submission" date="2023-03" db="EMBL/GenBank/DDBJ databases">
        <title>Massive genome expansion in bonnet fungi (Mycena s.s.) driven by repeated elements and novel gene families across ecological guilds.</title>
        <authorList>
            <consortium name="Lawrence Berkeley National Laboratory"/>
            <person name="Harder C.B."/>
            <person name="Miyauchi S."/>
            <person name="Viragh M."/>
            <person name="Kuo A."/>
            <person name="Thoen E."/>
            <person name="Andreopoulos B."/>
            <person name="Lu D."/>
            <person name="Skrede I."/>
            <person name="Drula E."/>
            <person name="Henrissat B."/>
            <person name="Morin E."/>
            <person name="Kohler A."/>
            <person name="Barry K."/>
            <person name="LaButti K."/>
            <person name="Morin E."/>
            <person name="Salamov A."/>
            <person name="Lipzen A."/>
            <person name="Mereny Z."/>
            <person name="Hegedus B."/>
            <person name="Baldrian P."/>
            <person name="Stursova M."/>
            <person name="Weitz H."/>
            <person name="Taylor A."/>
            <person name="Grigoriev I.V."/>
            <person name="Nagy L.G."/>
            <person name="Martin F."/>
            <person name="Kauserud H."/>
        </authorList>
    </citation>
    <scope>NUCLEOTIDE SEQUENCE</scope>
    <source>
        <strain evidence="2">9144</strain>
    </source>
</reference>
<sequence>MPASTPLSAPPPPPPPRCPAPAVVLPLLESLLARTEIILRKQIASISAIHTETNHVREGGDKHTKQFNGIVLDEVEGNAIAAALGNKKAAILQNHGLLVASSSIEATVKFYIALERACQAQLMADAAAAAHGGTTVLIDHEQAADTARILGSQRAGWYGGTSEFVLLERKEGVAFNLNLTQNGSA</sequence>
<dbReference type="InterPro" id="IPR036409">
    <property type="entry name" value="Aldolase_II/adducin_N_sf"/>
</dbReference>
<evidence type="ECO:0000259" key="1">
    <source>
        <dbReference type="Pfam" id="PF00596"/>
    </source>
</evidence>
<dbReference type="Gene3D" id="3.40.225.10">
    <property type="entry name" value="Class II aldolase/adducin N-terminal domain"/>
    <property type="match status" value="1"/>
</dbReference>
<keyword evidence="3" id="KW-1185">Reference proteome</keyword>
<dbReference type="AlphaFoldDB" id="A0AAD6UW70"/>
<dbReference type="GO" id="GO:0005856">
    <property type="term" value="C:cytoskeleton"/>
    <property type="evidence" value="ECO:0007669"/>
    <property type="project" value="TreeGrafter"/>
</dbReference>